<dbReference type="AlphaFoldDB" id="W7HT59"/>
<evidence type="ECO:0000256" key="6">
    <source>
        <dbReference type="ARBA" id="ARBA00023136"/>
    </source>
</evidence>
<dbReference type="Proteomes" id="UP000024837">
    <property type="component" value="Unassembled WGS sequence"/>
</dbReference>
<dbReference type="Gene3D" id="3.90.550.50">
    <property type="match status" value="1"/>
</dbReference>
<name>W7HT59_9PEZI</name>
<accession>W7HT59</accession>
<keyword evidence="3" id="KW-0812">Transmembrane</keyword>
<protein>
    <recommendedName>
        <fullName evidence="9">Glycosyltransferase family 31 protein</fullName>
    </recommendedName>
</protein>
<dbReference type="PANTHER" id="PTHR23033">
    <property type="entry name" value="BETA1,3-GALACTOSYLTRANSFERASE"/>
    <property type="match status" value="1"/>
</dbReference>
<keyword evidence="6" id="KW-0472">Membrane</keyword>
<evidence type="ECO:0000256" key="4">
    <source>
        <dbReference type="ARBA" id="ARBA00022968"/>
    </source>
</evidence>
<keyword evidence="5" id="KW-1133">Transmembrane helix</keyword>
<organism evidence="7 8">
    <name type="scientific">Drechslerella stenobrocha 248</name>
    <dbReference type="NCBI Taxonomy" id="1043628"/>
    <lineage>
        <taxon>Eukaryota</taxon>
        <taxon>Fungi</taxon>
        <taxon>Dikarya</taxon>
        <taxon>Ascomycota</taxon>
        <taxon>Pezizomycotina</taxon>
        <taxon>Orbiliomycetes</taxon>
        <taxon>Orbiliales</taxon>
        <taxon>Orbiliaceae</taxon>
        <taxon>Drechslerella</taxon>
    </lineage>
</organism>
<dbReference type="PANTHER" id="PTHR23033:SF40">
    <property type="entry name" value="APPLE DOMAIN-CONTAINING PROTEIN"/>
    <property type="match status" value="1"/>
</dbReference>
<proteinExistence type="inferred from homology"/>
<dbReference type="OrthoDB" id="414175at2759"/>
<gene>
    <name evidence="7" type="ORF">DRE_04222</name>
</gene>
<evidence type="ECO:0000256" key="5">
    <source>
        <dbReference type="ARBA" id="ARBA00022989"/>
    </source>
</evidence>
<evidence type="ECO:0000256" key="1">
    <source>
        <dbReference type="ARBA" id="ARBA00004606"/>
    </source>
</evidence>
<evidence type="ECO:0000256" key="3">
    <source>
        <dbReference type="ARBA" id="ARBA00022692"/>
    </source>
</evidence>
<dbReference type="EMBL" id="KI966417">
    <property type="protein sequence ID" value="EWC46499.1"/>
    <property type="molecule type" value="Genomic_DNA"/>
</dbReference>
<keyword evidence="4" id="KW-0735">Signal-anchor</keyword>
<reference evidence="7 8" key="1">
    <citation type="submission" date="2013-05" db="EMBL/GenBank/DDBJ databases">
        <title>Drechslerella stenobrocha genome reveals carnivorous origination and mechanical trapping mechanism of predatory fungi.</title>
        <authorList>
            <person name="Liu X."/>
            <person name="Zhang W."/>
            <person name="Liu K."/>
        </authorList>
    </citation>
    <scope>NUCLEOTIDE SEQUENCE [LARGE SCALE GENOMIC DNA]</scope>
    <source>
        <strain evidence="7 8">248</strain>
    </source>
</reference>
<dbReference type="InterPro" id="IPR026050">
    <property type="entry name" value="C1GALT1/C1GALT1_chp1"/>
</dbReference>
<comment type="similarity">
    <text evidence="2">Belongs to the glycosyltransferase 31 family. Beta3-Gal-T subfamily.</text>
</comment>
<keyword evidence="8" id="KW-1185">Reference proteome</keyword>
<evidence type="ECO:0000313" key="7">
    <source>
        <dbReference type="EMBL" id="EWC46499.1"/>
    </source>
</evidence>
<comment type="subcellular location">
    <subcellularLocation>
        <location evidence="1">Membrane</location>
        <topology evidence="1">Single-pass type II membrane protein</topology>
    </subcellularLocation>
</comment>
<sequence>MLATAASSPLRRSPLLVCILIVLVTQSYFLFKYNVQAATRFYPSKDPANSQDELRSTSTVIVTRTALIGPSGTSAILQQPTKSPIRGAPLHDIVLSIKTGATVIHARVPIQLLTFIPSFPNTLIYSDLKTKLGDWEVADALARVSSDVAGDTLKYWRKMQEVHSQGGGLMDSDGKMADMKEGWELDKFKNIPILIESYQKYPHASYYLFIDGDTSLMTSNWWPYLIDLTKLHDPLHSPIYWGSLALLNDMPFGHGGSGYLINQAAIRKLIPEGKAFDEAYLGDLERNYTKLASHSCCGDLVLGRAMTDRAGVTVKHKWPWYQGETWWSIPYHESNFCKPMGTMHHVLPEDMQEIWDFEQAMLRKTGMDKWRPAGWTPEHEQGMIEWKFSDMPREAKKMDTSKYKYILFRDMYDWFIAPRLPREPTKEKGEDWGESTVRIGWDNRSWREEELNKDSAAKEDAVDWQKEAITSEKNCRIACEKHKKDCLQWYYRPGVCGISIKLNYGHRLRDDGTYRELRDLGVSGWVMSRVEAKVEEWRSKCPGQVI</sequence>
<dbReference type="GO" id="GO:0016020">
    <property type="term" value="C:membrane"/>
    <property type="evidence" value="ECO:0007669"/>
    <property type="project" value="UniProtKB-SubCell"/>
</dbReference>
<dbReference type="HOGENOM" id="CLU_022549_3_1_1"/>
<evidence type="ECO:0000313" key="8">
    <source>
        <dbReference type="Proteomes" id="UP000024837"/>
    </source>
</evidence>
<evidence type="ECO:0008006" key="9">
    <source>
        <dbReference type="Google" id="ProtNLM"/>
    </source>
</evidence>
<evidence type="ECO:0000256" key="2">
    <source>
        <dbReference type="ARBA" id="ARBA00006462"/>
    </source>
</evidence>